<dbReference type="EMBL" id="JAPCWZ010000005">
    <property type="protein sequence ID" value="KAK8863450.1"/>
    <property type="molecule type" value="Genomic_DNA"/>
</dbReference>
<gene>
    <name evidence="1" type="ORF">PGQ11_009685</name>
</gene>
<comment type="caution">
    <text evidence="1">The sequence shown here is derived from an EMBL/GenBank/DDBJ whole genome shotgun (WGS) entry which is preliminary data.</text>
</comment>
<protein>
    <submittedName>
        <fullName evidence="1">Uncharacterized protein</fullName>
    </submittedName>
</protein>
<reference evidence="1 2" key="1">
    <citation type="journal article" date="2024" name="IMA Fungus">
        <title>Apiospora arundinis, a panoply of carbohydrate-active enzymes and secondary metabolites.</title>
        <authorList>
            <person name="Sorensen T."/>
            <person name="Petersen C."/>
            <person name="Muurmann A.T."/>
            <person name="Christiansen J.V."/>
            <person name="Brundto M.L."/>
            <person name="Overgaard C.K."/>
            <person name="Boysen A.T."/>
            <person name="Wollenberg R.D."/>
            <person name="Larsen T.O."/>
            <person name="Sorensen J.L."/>
            <person name="Nielsen K.L."/>
            <person name="Sondergaard T.E."/>
        </authorList>
    </citation>
    <scope>NUCLEOTIDE SEQUENCE [LARGE SCALE GENOMIC DNA]</scope>
    <source>
        <strain evidence="1 2">AAU 773</strain>
    </source>
</reference>
<evidence type="ECO:0000313" key="1">
    <source>
        <dbReference type="EMBL" id="KAK8863450.1"/>
    </source>
</evidence>
<proteinExistence type="predicted"/>
<name>A0ABR2IK62_9PEZI</name>
<keyword evidence="2" id="KW-1185">Reference proteome</keyword>
<accession>A0ABR2IK62</accession>
<evidence type="ECO:0000313" key="2">
    <source>
        <dbReference type="Proteomes" id="UP001390339"/>
    </source>
</evidence>
<sequence length="206" mass="22831">MAHTLFTSSHDDNEMIRGLVPVTFKLNRPPAPRRVGDGPATTTILSGQHDDYIWLEYRRAQGLSPESVQEAVTQTLNSTLLEMRNNEAPQEMALEGLEFRVVIVRGSGDSGQSESPREVDLSQFTSNIRAKGTNESLGGLGAYVQRRFFPQNARLGAWVQWGIAQKDPAKFRFVVYPITSSAAVRPGQDQDAAFPDVKMLGRQRGQ</sequence>
<organism evidence="1 2">
    <name type="scientific">Apiospora arundinis</name>
    <dbReference type="NCBI Taxonomy" id="335852"/>
    <lineage>
        <taxon>Eukaryota</taxon>
        <taxon>Fungi</taxon>
        <taxon>Dikarya</taxon>
        <taxon>Ascomycota</taxon>
        <taxon>Pezizomycotina</taxon>
        <taxon>Sordariomycetes</taxon>
        <taxon>Xylariomycetidae</taxon>
        <taxon>Amphisphaeriales</taxon>
        <taxon>Apiosporaceae</taxon>
        <taxon>Apiospora</taxon>
    </lineage>
</organism>
<dbReference type="Proteomes" id="UP001390339">
    <property type="component" value="Unassembled WGS sequence"/>
</dbReference>